<reference evidence="2" key="1">
    <citation type="submission" date="2017-09" db="EMBL/GenBank/DDBJ databases">
        <title>Metaegenomics of thermophilic ammonia-oxidizing enrichment culture.</title>
        <authorList>
            <person name="Kato S."/>
            <person name="Suzuki K."/>
        </authorList>
    </citation>
    <scope>NUCLEOTIDE SEQUENCE [LARGE SCALE GENOMIC DNA]</scope>
</reference>
<comment type="caution">
    <text evidence="1">The sequence shown here is derived from an EMBL/GenBank/DDBJ whole genome shotgun (WGS) entry which is preliminary data.</text>
</comment>
<organism evidence="1 2">
    <name type="scientific">Candidatus Thermoflexus japonica</name>
    <dbReference type="NCBI Taxonomy" id="2035417"/>
    <lineage>
        <taxon>Bacteria</taxon>
        <taxon>Bacillati</taxon>
        <taxon>Chloroflexota</taxon>
        <taxon>Thermoflexia</taxon>
        <taxon>Thermoflexales</taxon>
        <taxon>Thermoflexaceae</taxon>
        <taxon>Thermoflexus</taxon>
    </lineage>
</organism>
<dbReference type="InterPro" id="IPR013320">
    <property type="entry name" value="ConA-like_dom_sf"/>
</dbReference>
<dbReference type="EMBL" id="BEHY01000009">
    <property type="protein sequence ID" value="GBD08438.1"/>
    <property type="molecule type" value="Genomic_DNA"/>
</dbReference>
<dbReference type="Gene3D" id="2.60.120.200">
    <property type="match status" value="1"/>
</dbReference>
<evidence type="ECO:0000313" key="2">
    <source>
        <dbReference type="Proteomes" id="UP000236642"/>
    </source>
</evidence>
<dbReference type="AlphaFoldDB" id="A0A2H5Y535"/>
<protein>
    <recommendedName>
        <fullName evidence="3">LamG domain-containing protein</fullName>
    </recommendedName>
</protein>
<evidence type="ECO:0000313" key="1">
    <source>
        <dbReference type="EMBL" id="GBD08438.1"/>
    </source>
</evidence>
<sequence>MSPGCQVLRGYALFLEWNAGANAYDLVFRLGNGGGSGSRVTAAGAVPPNQPTFVAATVAWQPGNSAEVRLYVNGSLVQMGSISYVNATNVASPADLWLAGYHAALPSNSCAGAGFPVEPAGPFFGNRLRLDEWELWSRVLSPAEVAALYNHEGAGQPKCTP</sequence>
<proteinExistence type="predicted"/>
<gene>
    <name evidence="1" type="ORF">HRbin22_00678</name>
</gene>
<dbReference type="Proteomes" id="UP000236642">
    <property type="component" value="Unassembled WGS sequence"/>
</dbReference>
<accession>A0A2H5Y535</accession>
<evidence type="ECO:0008006" key="3">
    <source>
        <dbReference type="Google" id="ProtNLM"/>
    </source>
</evidence>
<dbReference type="Pfam" id="PF13385">
    <property type="entry name" value="Laminin_G_3"/>
    <property type="match status" value="1"/>
</dbReference>
<dbReference type="SUPFAM" id="SSF49899">
    <property type="entry name" value="Concanavalin A-like lectins/glucanases"/>
    <property type="match status" value="1"/>
</dbReference>
<name>A0A2H5Y535_9CHLR</name>